<evidence type="ECO:0000313" key="3">
    <source>
        <dbReference type="Proteomes" id="UP000308267"/>
    </source>
</evidence>
<evidence type="ECO:0000313" key="2">
    <source>
        <dbReference type="EMBL" id="TGZ75166.1"/>
    </source>
</evidence>
<keyword evidence="3" id="KW-1185">Reference proteome</keyword>
<feature type="signal peptide" evidence="1">
    <location>
        <begin position="1"/>
        <end position="22"/>
    </location>
</feature>
<sequence>MFKLTAAIHLITQLLCTDGVIGNPTMSECSQKCADEGEKCMKDGLYNVIAIALCVAKTLECDNGMHRILTLPIYSPWLNWKIRTTWFVLQSILMHVNVTPVA</sequence>
<feature type="chain" id="PRO_5020474337" description="Extracellular membrane protein CFEM domain-containing protein" evidence="1">
    <location>
        <begin position="23"/>
        <end position="102"/>
    </location>
</feature>
<organism evidence="2 3">
    <name type="scientific">Opisthorchis felineus</name>
    <dbReference type="NCBI Taxonomy" id="147828"/>
    <lineage>
        <taxon>Eukaryota</taxon>
        <taxon>Metazoa</taxon>
        <taxon>Spiralia</taxon>
        <taxon>Lophotrochozoa</taxon>
        <taxon>Platyhelminthes</taxon>
        <taxon>Trematoda</taxon>
        <taxon>Digenea</taxon>
        <taxon>Opisthorchiida</taxon>
        <taxon>Opisthorchiata</taxon>
        <taxon>Opisthorchiidae</taxon>
        <taxon>Opisthorchis</taxon>
    </lineage>
</organism>
<reference evidence="2 3" key="1">
    <citation type="journal article" date="2019" name="BMC Genomics">
        <title>New insights from Opisthorchis felineus genome: update on genomics of the epidemiologically important liver flukes.</title>
        <authorList>
            <person name="Ershov N.I."/>
            <person name="Mordvinov V.A."/>
            <person name="Prokhortchouk E.B."/>
            <person name="Pakharukova M.Y."/>
            <person name="Gunbin K.V."/>
            <person name="Ustyantsev K."/>
            <person name="Genaev M.A."/>
            <person name="Blinov A.G."/>
            <person name="Mazur A."/>
            <person name="Boulygina E."/>
            <person name="Tsygankova S."/>
            <person name="Khrameeva E."/>
            <person name="Chekanov N."/>
            <person name="Fan G."/>
            <person name="Xiao A."/>
            <person name="Zhang H."/>
            <person name="Xu X."/>
            <person name="Yang H."/>
            <person name="Solovyev V."/>
            <person name="Lee S.M."/>
            <person name="Liu X."/>
            <person name="Afonnikov D.A."/>
            <person name="Skryabin K.G."/>
        </authorList>
    </citation>
    <scope>NUCLEOTIDE SEQUENCE [LARGE SCALE GENOMIC DNA]</scope>
    <source>
        <strain evidence="2">AK-0245</strain>
        <tissue evidence="2">Whole organism</tissue>
    </source>
</reference>
<gene>
    <name evidence="2" type="ORF">CRM22_000538</name>
</gene>
<protein>
    <recommendedName>
        <fullName evidence="4">Extracellular membrane protein CFEM domain-containing protein</fullName>
    </recommendedName>
</protein>
<proteinExistence type="predicted"/>
<dbReference type="Proteomes" id="UP000308267">
    <property type="component" value="Unassembled WGS sequence"/>
</dbReference>
<evidence type="ECO:0000256" key="1">
    <source>
        <dbReference type="SAM" id="SignalP"/>
    </source>
</evidence>
<keyword evidence="1" id="KW-0732">Signal</keyword>
<comment type="caution">
    <text evidence="2">The sequence shown here is derived from an EMBL/GenBank/DDBJ whole genome shotgun (WGS) entry which is preliminary data.</text>
</comment>
<dbReference type="AlphaFoldDB" id="A0A4S2MEK2"/>
<evidence type="ECO:0008006" key="4">
    <source>
        <dbReference type="Google" id="ProtNLM"/>
    </source>
</evidence>
<accession>A0A4S2MEK2</accession>
<dbReference type="EMBL" id="SJOL01001022">
    <property type="protein sequence ID" value="TGZ75166.1"/>
    <property type="molecule type" value="Genomic_DNA"/>
</dbReference>
<name>A0A4S2MEK2_OPIFE</name>